<dbReference type="Pfam" id="PF16929">
    <property type="entry name" value="Asp2"/>
    <property type="match status" value="1"/>
</dbReference>
<name>A0AAW3H6G8_STRGN</name>
<gene>
    <name evidence="1" type="primary">asp2</name>
    <name evidence="1" type="ORF">TZ86_00333</name>
</gene>
<dbReference type="GO" id="GO:0015031">
    <property type="term" value="P:protein transport"/>
    <property type="evidence" value="ECO:0007669"/>
    <property type="project" value="InterPro"/>
</dbReference>
<protein>
    <submittedName>
        <fullName evidence="1">Accessory Sec system protein Asp2</fullName>
    </submittedName>
</protein>
<dbReference type="RefSeq" id="WP_045502575.1">
    <property type="nucleotide sequence ID" value="NZ_JALDUP010000003.1"/>
</dbReference>
<dbReference type="InterPro" id="IPR022267">
    <property type="entry name" value="Asp2"/>
</dbReference>
<evidence type="ECO:0000313" key="1">
    <source>
        <dbReference type="EMBL" id="KJQ58493.1"/>
    </source>
</evidence>
<dbReference type="EMBL" id="JYGL01000001">
    <property type="protein sequence ID" value="KJQ58493.1"/>
    <property type="molecule type" value="Genomic_DNA"/>
</dbReference>
<comment type="caution">
    <text evidence="1">The sequence shown here is derived from an EMBL/GenBank/DDBJ whole genome shotgun (WGS) entry which is preliminary data.</text>
</comment>
<dbReference type="Proteomes" id="UP000033658">
    <property type="component" value="Unassembled WGS sequence"/>
</dbReference>
<evidence type="ECO:0000313" key="2">
    <source>
        <dbReference type="Proteomes" id="UP000033658"/>
    </source>
</evidence>
<sequence length="509" mass="58951">MQNKLKILQIGSIDWSKEVMIPDNMDWYYFFPHSQLAIKKVMEMEKISHFSAIIVDDLDLIPDLFLIESKIIPYTIFYSKEQQASQESITFFLKRYCAQQIDLSDRPDLLRKLSKALFRGQYGDKMTPLDMVVSPGFKGRICHNGYENLELEGNFGSDFRPIVSWKYNIVASKKNPVEIWLEYEKDLSCELRLRIYNIQEGSAADLVRESVFSETDMQEAIVLDNDFTSFLGITLEARGFGTLKIGAFHQRLTRYEFGKFVLGGKILKDRHRQEINYFFYPGDFKPPLVVYFSGYRRAEGFEGFGMMRGLGCPFLLISDQRLDGGVFYLGSDELEEGIRRIIQEHMELLGFSERELILSGISMGTYGAAYYGSDFSPRAIILCKPLANLGTIAKRGRLQLPEVFPMALDILHRHTGGKDLENVVELDNRYWEKIKRADLSHTIFGLAYMKEEDYDPTAYEDLVQYLYPTETQLMSNGISGRHNDDSTMVINWFMNYHRIILEKEFGRKK</sequence>
<dbReference type="InterPro" id="IPR029058">
    <property type="entry name" value="AB_hydrolase_fold"/>
</dbReference>
<organism evidence="1 2">
    <name type="scientific">Streptococcus gordonii</name>
    <dbReference type="NCBI Taxonomy" id="1302"/>
    <lineage>
        <taxon>Bacteria</taxon>
        <taxon>Bacillati</taxon>
        <taxon>Bacillota</taxon>
        <taxon>Bacilli</taxon>
        <taxon>Lactobacillales</taxon>
        <taxon>Streptococcaceae</taxon>
        <taxon>Streptococcus</taxon>
    </lineage>
</organism>
<proteinExistence type="predicted"/>
<dbReference type="AlphaFoldDB" id="A0AAW3H6G8"/>
<dbReference type="NCBIfam" id="TIGR03712">
    <property type="entry name" value="acc_sec_asp2"/>
    <property type="match status" value="1"/>
</dbReference>
<dbReference type="SUPFAM" id="SSF53474">
    <property type="entry name" value="alpha/beta-Hydrolases"/>
    <property type="match status" value="1"/>
</dbReference>
<accession>A0AAW3H6G8</accession>
<reference evidence="1 2" key="1">
    <citation type="submission" date="2015-02" db="EMBL/GenBank/DDBJ databases">
        <title>Evolution of amylase-binding proteins of oral streptococcal species.</title>
        <authorList>
            <person name="Haase E.M."/>
        </authorList>
    </citation>
    <scope>NUCLEOTIDE SEQUENCE [LARGE SCALE GENOMIC DNA]</scope>
    <source>
        <strain evidence="1 2">G9B</strain>
    </source>
</reference>